<keyword evidence="8 11" id="KW-0808">Transferase</keyword>
<comment type="catalytic activity">
    <reaction evidence="11">
        <text>(6R)-5,10-methylene-5,6,7,8-tetrahydrofolate + glycine + H2O = (6S)-5,6,7,8-tetrahydrofolate + L-serine</text>
        <dbReference type="Rhea" id="RHEA:15481"/>
        <dbReference type="ChEBI" id="CHEBI:15377"/>
        <dbReference type="ChEBI" id="CHEBI:15636"/>
        <dbReference type="ChEBI" id="CHEBI:33384"/>
        <dbReference type="ChEBI" id="CHEBI:57305"/>
        <dbReference type="ChEBI" id="CHEBI:57453"/>
        <dbReference type="EC" id="2.1.2.1"/>
    </reaction>
</comment>
<gene>
    <name evidence="11" type="primary">glyA</name>
    <name evidence="14" type="ORF">P7H00_03350</name>
</gene>
<comment type="cofactor">
    <cofactor evidence="1 11 12">
        <name>pyridoxal 5'-phosphate</name>
        <dbReference type="ChEBI" id="CHEBI:597326"/>
    </cofactor>
</comment>
<comment type="caution">
    <text evidence="11">Lacks conserved residue(s) required for the propagation of feature annotation.</text>
</comment>
<evidence type="ECO:0000256" key="10">
    <source>
        <dbReference type="ARBA" id="ARBA00054606"/>
    </source>
</evidence>
<evidence type="ECO:0000256" key="6">
    <source>
        <dbReference type="ARBA" id="ARBA00022563"/>
    </source>
</evidence>
<evidence type="ECO:0000256" key="7">
    <source>
        <dbReference type="ARBA" id="ARBA00022605"/>
    </source>
</evidence>
<feature type="modified residue" description="N6-(pyridoxal phosphate)lysine" evidence="11 12">
    <location>
        <position position="225"/>
    </location>
</feature>
<feature type="binding site" evidence="11">
    <location>
        <position position="116"/>
    </location>
    <ligand>
        <name>(6S)-5,6,7,8-tetrahydrofolate</name>
        <dbReference type="ChEBI" id="CHEBI:57453"/>
    </ligand>
</feature>
<feature type="binding site" evidence="11">
    <location>
        <begin position="120"/>
        <end position="122"/>
    </location>
    <ligand>
        <name>(6S)-5,6,7,8-tetrahydrofolate</name>
        <dbReference type="ChEBI" id="CHEBI:57453"/>
    </ligand>
</feature>
<dbReference type="GO" id="GO:0004372">
    <property type="term" value="F:glycine hydroxymethyltransferase activity"/>
    <property type="evidence" value="ECO:0007669"/>
    <property type="project" value="UniProtKB-UniRule"/>
</dbReference>
<dbReference type="GO" id="GO:0035999">
    <property type="term" value="P:tetrahydrofolate interconversion"/>
    <property type="evidence" value="ECO:0007669"/>
    <property type="project" value="UniProtKB-UniRule"/>
</dbReference>
<proteinExistence type="inferred from homology"/>
<evidence type="ECO:0000256" key="4">
    <source>
        <dbReference type="ARBA" id="ARBA00011738"/>
    </source>
</evidence>
<feature type="site" description="Plays an important role in substrate specificity" evidence="11">
    <location>
        <position position="224"/>
    </location>
</feature>
<dbReference type="Gene3D" id="3.40.640.10">
    <property type="entry name" value="Type I PLP-dependent aspartate aminotransferase-like (Major domain)"/>
    <property type="match status" value="1"/>
</dbReference>
<evidence type="ECO:0000256" key="2">
    <source>
        <dbReference type="ARBA" id="ARBA00004496"/>
    </source>
</evidence>
<protein>
    <recommendedName>
        <fullName evidence="11">Serine hydroxymethyltransferase</fullName>
        <shortName evidence="11">SHMT</shortName>
        <shortName evidence="11">Serine methylase</shortName>
        <ecNumber evidence="11">2.1.2.1</ecNumber>
    </recommendedName>
</protein>
<comment type="similarity">
    <text evidence="3 11">Belongs to the SHMT family.</text>
</comment>
<keyword evidence="7 11" id="KW-0028">Amino-acid biosynthesis</keyword>
<keyword evidence="6 11" id="KW-0554">One-carbon metabolism</keyword>
<dbReference type="PANTHER" id="PTHR11680">
    <property type="entry name" value="SERINE HYDROXYMETHYLTRANSFERASE"/>
    <property type="match status" value="1"/>
</dbReference>
<dbReference type="Pfam" id="PF00464">
    <property type="entry name" value="SHMT"/>
    <property type="match status" value="1"/>
</dbReference>
<comment type="function">
    <text evidence="10">Catalyzes the reversible interconversion of serine and glycine with tetrahydrofolate (THF) serving as the one-carbon carrier. This reaction serves as the major source of one-carbon groups required for the biosynthesis of purines, thymidylate, methionine, and other important biomolecules. Also exhibits THF-independent aldolase activity toward beta-hydroxyamino acids, producing glycine and aldehydes, via a retro-aldol mechanism. Thus, is able to catalyze the cleavage of L-allo-threonine.</text>
</comment>
<evidence type="ECO:0000313" key="15">
    <source>
        <dbReference type="Proteomes" id="UP001180842"/>
    </source>
</evidence>
<evidence type="ECO:0000256" key="11">
    <source>
        <dbReference type="HAMAP-Rule" id="MF_00051"/>
    </source>
</evidence>
<dbReference type="InterPro" id="IPR001085">
    <property type="entry name" value="Ser_HO-MeTrfase"/>
</dbReference>
<feature type="domain" description="Serine hydroxymethyltransferase-like" evidence="13">
    <location>
        <begin position="5"/>
        <end position="381"/>
    </location>
</feature>
<comment type="pathway">
    <text evidence="11">Amino-acid biosynthesis; glycine biosynthesis; glycine from L-serine: step 1/1.</text>
</comment>
<dbReference type="HAMAP" id="MF_00051">
    <property type="entry name" value="SHMT"/>
    <property type="match status" value="1"/>
</dbReference>
<keyword evidence="9 11" id="KW-0663">Pyridoxal phosphate</keyword>
<dbReference type="EC" id="2.1.2.1" evidence="11"/>
<dbReference type="Gene3D" id="3.90.1150.10">
    <property type="entry name" value="Aspartate Aminotransferase, domain 1"/>
    <property type="match status" value="1"/>
</dbReference>
<dbReference type="RefSeq" id="WP_311796595.1">
    <property type="nucleotide sequence ID" value="NZ_JARQAI010000003.1"/>
</dbReference>
<evidence type="ECO:0000259" key="13">
    <source>
        <dbReference type="Pfam" id="PF00464"/>
    </source>
</evidence>
<dbReference type="InterPro" id="IPR015424">
    <property type="entry name" value="PyrdxlP-dep_Trfase"/>
</dbReference>
<dbReference type="NCBIfam" id="NF000586">
    <property type="entry name" value="PRK00011.1"/>
    <property type="match status" value="1"/>
</dbReference>
<dbReference type="GO" id="GO:0005829">
    <property type="term" value="C:cytosol"/>
    <property type="evidence" value="ECO:0007669"/>
    <property type="project" value="TreeGrafter"/>
</dbReference>
<dbReference type="AlphaFoldDB" id="A0AAE4L2V4"/>
<accession>A0AAE4L2V4</accession>
<organism evidence="14 15">
    <name type="scientific">Enterococcus pseudoavium</name>
    <dbReference type="NCBI Taxonomy" id="44007"/>
    <lineage>
        <taxon>Bacteria</taxon>
        <taxon>Bacillati</taxon>
        <taxon>Bacillota</taxon>
        <taxon>Bacilli</taxon>
        <taxon>Lactobacillales</taxon>
        <taxon>Enterococcaceae</taxon>
        <taxon>Enterococcus</taxon>
    </lineage>
</organism>
<evidence type="ECO:0000256" key="3">
    <source>
        <dbReference type="ARBA" id="ARBA00006376"/>
    </source>
</evidence>
<dbReference type="InterPro" id="IPR049943">
    <property type="entry name" value="Ser_HO-MeTrfase-like"/>
</dbReference>
<dbReference type="InterPro" id="IPR039429">
    <property type="entry name" value="SHMT-like_dom"/>
</dbReference>
<dbReference type="Proteomes" id="UP001180842">
    <property type="component" value="Unassembled WGS sequence"/>
</dbReference>
<sequence length="414" mass="45045">MDYKALDPELWGAIENEAERQEQNIELIASENIVSEAVRMAQGSVLTNKYAEGYPGRRYYGGCEFIDVVENLAIDRAKVLFDAKYANVQAHSGSQANQAAYFSLIQPGDTVLGMDLSAGGHLTHGSPVNVSGKLYNFVSYGVDPHTETLDYEVVRILARKHQPKLIVAGASAYSRIIDFARFREIADEVGAKLMVDMAHIAGLVATGLHPNPVPYADVVTSTTHKTLRGPRGGLILTNDGELAKKINSAVFPGLQGGPLEHVIAAKAVAFKEALAPEFKDYSEQVLKNIQAMVKVFNQAPETRVISGGSDNHLLLLEVTGFDITGREAEELLDTVHITVNKNSIPFESKSFKETSGIRIGTAAITSRDFKEQDAARVAELIIETLRSNGDQAKLAEVRQAVLELTEAHPIQAQH</sequence>
<dbReference type="EMBL" id="JARQAI010000003">
    <property type="protein sequence ID" value="MDT2736174.1"/>
    <property type="molecule type" value="Genomic_DNA"/>
</dbReference>
<comment type="caution">
    <text evidence="14">The sequence shown here is derived from an EMBL/GenBank/DDBJ whole genome shotgun (WGS) entry which is preliminary data.</text>
</comment>
<reference evidence="14" key="1">
    <citation type="submission" date="2023-03" db="EMBL/GenBank/DDBJ databases">
        <authorList>
            <person name="Shen W."/>
            <person name="Cai J."/>
        </authorList>
    </citation>
    <scope>NUCLEOTIDE SEQUENCE</scope>
    <source>
        <strain evidence="14">P69-2</strain>
    </source>
</reference>
<dbReference type="InterPro" id="IPR015422">
    <property type="entry name" value="PyrdxlP-dep_Trfase_small"/>
</dbReference>
<comment type="subunit">
    <text evidence="4 11">Homodimer.</text>
</comment>
<dbReference type="SUPFAM" id="SSF53383">
    <property type="entry name" value="PLP-dependent transferases"/>
    <property type="match status" value="1"/>
</dbReference>
<dbReference type="InterPro" id="IPR015421">
    <property type="entry name" value="PyrdxlP-dep_Trfase_major"/>
</dbReference>
<evidence type="ECO:0000256" key="12">
    <source>
        <dbReference type="PIRSR" id="PIRSR000412-50"/>
    </source>
</evidence>
<dbReference type="PIRSF" id="PIRSF000412">
    <property type="entry name" value="SHMT"/>
    <property type="match status" value="1"/>
</dbReference>
<comment type="subcellular location">
    <subcellularLocation>
        <location evidence="2 11">Cytoplasm</location>
    </subcellularLocation>
</comment>
<name>A0AAE4L2V4_9ENTE</name>
<dbReference type="GO" id="GO:0030170">
    <property type="term" value="F:pyridoxal phosphate binding"/>
    <property type="evidence" value="ECO:0007669"/>
    <property type="project" value="UniProtKB-UniRule"/>
</dbReference>
<evidence type="ECO:0000256" key="8">
    <source>
        <dbReference type="ARBA" id="ARBA00022679"/>
    </source>
</evidence>
<evidence type="ECO:0000256" key="1">
    <source>
        <dbReference type="ARBA" id="ARBA00001933"/>
    </source>
</evidence>
<dbReference type="InterPro" id="IPR019798">
    <property type="entry name" value="Ser_HO-MeTrfase_PLP_BS"/>
</dbReference>
<dbReference type="GO" id="GO:0019264">
    <property type="term" value="P:glycine biosynthetic process from serine"/>
    <property type="evidence" value="ECO:0007669"/>
    <property type="project" value="UniProtKB-UniRule"/>
</dbReference>
<keyword evidence="5 11" id="KW-0963">Cytoplasm</keyword>
<dbReference type="CDD" id="cd00378">
    <property type="entry name" value="SHMT"/>
    <property type="match status" value="1"/>
</dbReference>
<evidence type="ECO:0000313" key="14">
    <source>
        <dbReference type="EMBL" id="MDT2736174.1"/>
    </source>
</evidence>
<dbReference type="PROSITE" id="PS00096">
    <property type="entry name" value="SHMT"/>
    <property type="match status" value="1"/>
</dbReference>
<evidence type="ECO:0000256" key="9">
    <source>
        <dbReference type="ARBA" id="ARBA00022898"/>
    </source>
</evidence>
<evidence type="ECO:0000256" key="5">
    <source>
        <dbReference type="ARBA" id="ARBA00022490"/>
    </source>
</evidence>
<dbReference type="PANTHER" id="PTHR11680:SF35">
    <property type="entry name" value="SERINE HYDROXYMETHYLTRANSFERASE 1"/>
    <property type="match status" value="1"/>
</dbReference>
<dbReference type="FunFam" id="3.40.640.10:FF:000001">
    <property type="entry name" value="Serine hydroxymethyltransferase"/>
    <property type="match status" value="1"/>
</dbReference>
<comment type="pathway">
    <text evidence="11">One-carbon metabolism; tetrahydrofolate interconversion.</text>
</comment>